<evidence type="ECO:0000259" key="1">
    <source>
        <dbReference type="Pfam" id="PF19054"/>
    </source>
</evidence>
<name>A0ABQ3MWC8_9PSEU</name>
<dbReference type="Pfam" id="PF19054">
    <property type="entry name" value="DUF5753"/>
    <property type="match status" value="1"/>
</dbReference>
<keyword evidence="3" id="KW-1185">Reference proteome</keyword>
<proteinExistence type="predicted"/>
<dbReference type="RefSeq" id="WP_191305598.1">
    <property type="nucleotide sequence ID" value="NZ_BNAR01000028.1"/>
</dbReference>
<dbReference type="EMBL" id="BNAR01000028">
    <property type="protein sequence ID" value="GHH62516.1"/>
    <property type="molecule type" value="Genomic_DNA"/>
</dbReference>
<dbReference type="InterPro" id="IPR043917">
    <property type="entry name" value="DUF5753"/>
</dbReference>
<feature type="domain" description="DUF5753" evidence="1">
    <location>
        <begin position="99"/>
        <end position="273"/>
    </location>
</feature>
<evidence type="ECO:0000313" key="2">
    <source>
        <dbReference type="EMBL" id="GHH62516.1"/>
    </source>
</evidence>
<protein>
    <submittedName>
        <fullName evidence="2">Transcriptional regulator</fullName>
    </submittedName>
</protein>
<gene>
    <name evidence="2" type="ORF">GCM10017774_90520</name>
</gene>
<dbReference type="Proteomes" id="UP000605568">
    <property type="component" value="Unassembled WGS sequence"/>
</dbReference>
<comment type="caution">
    <text evidence="2">The sequence shown here is derived from an EMBL/GenBank/DDBJ whole genome shotgun (WGS) entry which is preliminary data.</text>
</comment>
<organism evidence="2 3">
    <name type="scientific">Lentzea cavernae</name>
    <dbReference type="NCBI Taxonomy" id="2020703"/>
    <lineage>
        <taxon>Bacteria</taxon>
        <taxon>Bacillati</taxon>
        <taxon>Actinomycetota</taxon>
        <taxon>Actinomycetes</taxon>
        <taxon>Pseudonocardiales</taxon>
        <taxon>Pseudonocardiaceae</taxon>
        <taxon>Lentzea</taxon>
    </lineage>
</organism>
<accession>A0ABQ3MWC8</accession>
<sequence length="289" mass="32091">MPKRYSTVRGREFGEGVREAIARTGMNGQQFAGVMGWQEAKVSDMKTGKGGVTLTEVAMALSACRVPATERDRLLELFPAIDLEGWWQQHGYCAPIRSRTAHDHVAAAKTLISWHSHAIPLLLQTPEYARAMLRASATIPEEELDERLQALQEMQLSLSNDLRCTFYIHELALDLQLGEPEEHLSQLHRLKHMATWSKITVRVVPKAARAHPGMAGPFTLLNFHEPAYLPMVWTETENSSLFVEATQAVTGYESVVRQLHAVSLEESESVDLIVRLLQDGDGGLPASGS</sequence>
<evidence type="ECO:0000313" key="3">
    <source>
        <dbReference type="Proteomes" id="UP000605568"/>
    </source>
</evidence>
<reference evidence="3" key="1">
    <citation type="journal article" date="2019" name="Int. J. Syst. Evol. Microbiol.">
        <title>The Global Catalogue of Microorganisms (GCM) 10K type strain sequencing project: providing services to taxonomists for standard genome sequencing and annotation.</title>
        <authorList>
            <consortium name="The Broad Institute Genomics Platform"/>
            <consortium name="The Broad Institute Genome Sequencing Center for Infectious Disease"/>
            <person name="Wu L."/>
            <person name="Ma J."/>
        </authorList>
    </citation>
    <scope>NUCLEOTIDE SEQUENCE [LARGE SCALE GENOMIC DNA]</scope>
    <source>
        <strain evidence="3">CGMCC 4.7367</strain>
    </source>
</reference>